<evidence type="ECO:0000313" key="2">
    <source>
        <dbReference type="EMBL" id="EXI69705.1"/>
    </source>
</evidence>
<sequence>MLHRTNEGHAGDAGAPGWGINSSNDSGDA</sequence>
<dbReference type="Proteomes" id="UP000020218">
    <property type="component" value="Unassembled WGS sequence"/>
</dbReference>
<evidence type="ECO:0000256" key="1">
    <source>
        <dbReference type="SAM" id="MobiDB-lite"/>
    </source>
</evidence>
<dbReference type="AlphaFoldDB" id="A0A011NYJ3"/>
<reference evidence="2" key="1">
    <citation type="submission" date="2014-02" db="EMBL/GenBank/DDBJ databases">
        <title>Expanding our view of genomic diversity in Candidatus Accumulibacter clades.</title>
        <authorList>
            <person name="Skennerton C.T."/>
            <person name="Barr J.J."/>
            <person name="Slater F.R."/>
            <person name="Bond P.L."/>
            <person name="Tyson G.W."/>
        </authorList>
    </citation>
    <scope>NUCLEOTIDE SEQUENCE [LARGE SCALE GENOMIC DNA]</scope>
</reference>
<accession>A0A011NYJ3</accession>
<dbReference type="STRING" id="1454001.AW08_00198"/>
<feature type="region of interest" description="Disordered" evidence="1">
    <location>
        <begin position="1"/>
        <end position="29"/>
    </location>
</feature>
<dbReference type="EMBL" id="JFAX01000001">
    <property type="protein sequence ID" value="EXI69705.1"/>
    <property type="molecule type" value="Genomic_DNA"/>
</dbReference>
<evidence type="ECO:0000313" key="3">
    <source>
        <dbReference type="Proteomes" id="UP000020218"/>
    </source>
</evidence>
<proteinExistence type="predicted"/>
<keyword evidence="3" id="KW-1185">Reference proteome</keyword>
<gene>
    <name evidence="2" type="ORF">AW08_00198</name>
</gene>
<feature type="compositionally biased region" description="Polar residues" evidence="1">
    <location>
        <begin position="20"/>
        <end position="29"/>
    </location>
</feature>
<comment type="caution">
    <text evidence="2">The sequence shown here is derived from an EMBL/GenBank/DDBJ whole genome shotgun (WGS) entry which is preliminary data.</text>
</comment>
<feature type="compositionally biased region" description="Basic and acidic residues" evidence="1">
    <location>
        <begin position="1"/>
        <end position="10"/>
    </location>
</feature>
<name>A0A011NYJ3_9PROT</name>
<organism evidence="2 3">
    <name type="scientific">Candidatus Accumulibacter adjunctus</name>
    <dbReference type="NCBI Taxonomy" id="1454001"/>
    <lineage>
        <taxon>Bacteria</taxon>
        <taxon>Pseudomonadati</taxon>
        <taxon>Pseudomonadota</taxon>
        <taxon>Betaproteobacteria</taxon>
        <taxon>Candidatus Accumulibacter</taxon>
    </lineage>
</organism>
<protein>
    <submittedName>
        <fullName evidence="2">Uncharacterized protein</fullName>
    </submittedName>
</protein>